<dbReference type="GO" id="GO:0016831">
    <property type="term" value="F:carboxy-lyase activity"/>
    <property type="evidence" value="ECO:0007669"/>
    <property type="project" value="InterPro"/>
</dbReference>
<dbReference type="GO" id="GO:0019748">
    <property type="term" value="P:secondary metabolic process"/>
    <property type="evidence" value="ECO:0007669"/>
    <property type="project" value="TreeGrafter"/>
</dbReference>
<dbReference type="Gene3D" id="3.20.20.140">
    <property type="entry name" value="Metal-dependent hydrolases"/>
    <property type="match status" value="1"/>
</dbReference>
<comment type="caution">
    <text evidence="3">The sequence shown here is derived from an EMBL/GenBank/DDBJ whole genome shotgun (WGS) entry which is preliminary data.</text>
</comment>
<gene>
    <name evidence="3" type="ORF">H8E23_05570</name>
</gene>
<feature type="domain" description="Amidohydrolase-related" evidence="2">
    <location>
        <begin position="3"/>
        <end position="278"/>
    </location>
</feature>
<accession>A0A8J6TLZ1</accession>
<evidence type="ECO:0000256" key="1">
    <source>
        <dbReference type="ARBA" id="ARBA00023239"/>
    </source>
</evidence>
<dbReference type="CDD" id="cd01292">
    <property type="entry name" value="metallo-dependent_hydrolases"/>
    <property type="match status" value="1"/>
</dbReference>
<dbReference type="InterPro" id="IPR032466">
    <property type="entry name" value="Metal_Hydrolase"/>
</dbReference>
<dbReference type="PANTHER" id="PTHR21240:SF28">
    <property type="entry name" value="ISO-OROTATE DECARBOXYLASE (EUROFUNG)"/>
    <property type="match status" value="1"/>
</dbReference>
<evidence type="ECO:0000313" key="3">
    <source>
        <dbReference type="EMBL" id="MBC8360846.1"/>
    </source>
</evidence>
<evidence type="ECO:0000259" key="2">
    <source>
        <dbReference type="Pfam" id="PF04909"/>
    </source>
</evidence>
<dbReference type="PANTHER" id="PTHR21240">
    <property type="entry name" value="2-AMINO-3-CARBOXYLMUCONATE-6-SEMIALDEHYDE DECARBOXYLASE"/>
    <property type="match status" value="1"/>
</dbReference>
<protein>
    <submittedName>
        <fullName evidence="3">Amidohydrolase</fullName>
    </submittedName>
</protein>
<dbReference type="InterPro" id="IPR032465">
    <property type="entry name" value="ACMSD"/>
</dbReference>
<dbReference type="Pfam" id="PF04909">
    <property type="entry name" value="Amidohydro_2"/>
    <property type="match status" value="1"/>
</dbReference>
<proteinExistence type="predicted"/>
<organism evidence="3 4">
    <name type="scientific">Candidatus Desulfatibia profunda</name>
    <dbReference type="NCBI Taxonomy" id="2841695"/>
    <lineage>
        <taxon>Bacteria</taxon>
        <taxon>Pseudomonadati</taxon>
        <taxon>Thermodesulfobacteriota</taxon>
        <taxon>Desulfobacteria</taxon>
        <taxon>Desulfobacterales</taxon>
        <taxon>Desulfobacterales incertae sedis</taxon>
        <taxon>Candidatus Desulfatibia</taxon>
    </lineage>
</organism>
<evidence type="ECO:0000313" key="4">
    <source>
        <dbReference type="Proteomes" id="UP000603434"/>
    </source>
</evidence>
<dbReference type="Proteomes" id="UP000603434">
    <property type="component" value="Unassembled WGS sequence"/>
</dbReference>
<dbReference type="InterPro" id="IPR006680">
    <property type="entry name" value="Amidohydro-rel"/>
</dbReference>
<dbReference type="GO" id="GO:0005737">
    <property type="term" value="C:cytoplasm"/>
    <property type="evidence" value="ECO:0007669"/>
    <property type="project" value="TreeGrafter"/>
</dbReference>
<dbReference type="SUPFAM" id="SSF51556">
    <property type="entry name" value="Metallo-dependent hydrolases"/>
    <property type="match status" value="1"/>
</dbReference>
<dbReference type="EMBL" id="JACNJH010000111">
    <property type="protein sequence ID" value="MBC8360846.1"/>
    <property type="molecule type" value="Genomic_DNA"/>
</dbReference>
<reference evidence="3 4" key="1">
    <citation type="submission" date="2020-08" db="EMBL/GenBank/DDBJ databases">
        <title>Bridging the membrane lipid divide: bacteria of the FCB group superphylum have the potential to synthesize archaeal ether lipids.</title>
        <authorList>
            <person name="Villanueva L."/>
            <person name="Von Meijenfeldt F.A.B."/>
            <person name="Westbye A.B."/>
            <person name="Yadav S."/>
            <person name="Hopmans E.C."/>
            <person name="Dutilh B.E."/>
            <person name="Sinninghe Damste J.S."/>
        </authorList>
    </citation>
    <scope>NUCLEOTIDE SEQUENCE [LARGE SCALE GENOMIC DNA]</scope>
    <source>
        <strain evidence="3">NIOZ-UU30</strain>
    </source>
</reference>
<dbReference type="GO" id="GO:0016787">
    <property type="term" value="F:hydrolase activity"/>
    <property type="evidence" value="ECO:0007669"/>
    <property type="project" value="InterPro"/>
</dbReference>
<dbReference type="AlphaFoldDB" id="A0A8J6TLZ1"/>
<keyword evidence="1" id="KW-0456">Lyase</keyword>
<name>A0A8J6TLZ1_9BACT</name>
<sequence length="279" mass="31315">MIIDFHTHIFPKTIRENREAYFPAEPAFKLLYSAPGSKLVGAQEIVAAMDQQGIDISVIFGFPWQNSQTSKEHNDYILEAVQRFPRRLVGFCCLDPFSRDAASEALRCLEAGLCGIGELAFYQSGIEDNALEKLAPLMEICRDKDFPVLIHTNEPVGHLYPGKTPNTLRQIYNLIKRFPENTIVLAHWGGGIFFFNLLKKEVKASLEKVYFDTAASPFLYDGKIYRLAKEIVGLNKILFGSDFPLLVPARYFKELETSGLSTTEIEAICGLNAAKLLSL</sequence>